<dbReference type="GO" id="GO:0004842">
    <property type="term" value="F:ubiquitin-protein transferase activity"/>
    <property type="evidence" value="ECO:0007669"/>
    <property type="project" value="TreeGrafter"/>
</dbReference>
<dbReference type="InterPro" id="IPR013083">
    <property type="entry name" value="Znf_RING/FYVE/PHD"/>
</dbReference>
<dbReference type="STRING" id="79200.A0A166E8P1"/>
<reference evidence="7" key="1">
    <citation type="journal article" date="2016" name="Nat. Genet.">
        <title>A high-quality carrot genome assembly provides new insights into carotenoid accumulation and asterid genome evolution.</title>
        <authorList>
            <person name="Iorizzo M."/>
            <person name="Ellison S."/>
            <person name="Senalik D."/>
            <person name="Zeng P."/>
            <person name="Satapoomin P."/>
            <person name="Huang J."/>
            <person name="Bowman M."/>
            <person name="Iovene M."/>
            <person name="Sanseverino W."/>
            <person name="Cavagnaro P."/>
            <person name="Yildiz M."/>
            <person name="Macko-Podgorni A."/>
            <person name="Moranska E."/>
            <person name="Grzebelus E."/>
            <person name="Grzebelus D."/>
            <person name="Ashrafi H."/>
            <person name="Zheng Z."/>
            <person name="Cheng S."/>
            <person name="Spooner D."/>
            <person name="Van Deynze A."/>
            <person name="Simon P."/>
        </authorList>
    </citation>
    <scope>NUCLEOTIDE SEQUENCE [LARGE SCALE GENOMIC DNA]</scope>
    <source>
        <tissue evidence="7">Leaf</tissue>
    </source>
</reference>
<protein>
    <recommendedName>
        <fullName evidence="6">RING-type domain-containing protein</fullName>
    </recommendedName>
</protein>
<comment type="caution">
    <text evidence="7">The sequence shown here is derived from an EMBL/GenBank/DDBJ whole genome shotgun (WGS) entry which is preliminary data.</text>
</comment>
<feature type="domain" description="RING-type" evidence="6">
    <location>
        <begin position="318"/>
        <end position="353"/>
    </location>
</feature>
<evidence type="ECO:0000256" key="1">
    <source>
        <dbReference type="ARBA" id="ARBA00022723"/>
    </source>
</evidence>
<dbReference type="InterPro" id="IPR001841">
    <property type="entry name" value="Znf_RING"/>
</dbReference>
<evidence type="ECO:0000256" key="2">
    <source>
        <dbReference type="ARBA" id="ARBA00022771"/>
    </source>
</evidence>
<name>A0A166E8P1_DAUCS</name>
<dbReference type="AlphaFoldDB" id="A0A166E8P1"/>
<gene>
    <name evidence="7" type="ORF">DCAR_007075</name>
</gene>
<dbReference type="FunFam" id="3.30.40.10:FF:000239">
    <property type="entry name" value="probable BOI-related E3 ubiquitin-protein ligase 2"/>
    <property type="match status" value="1"/>
</dbReference>
<dbReference type="PANTHER" id="PTHR42647">
    <property type="entry name" value="SBP (S-RIBONUCLEASE BINDING PROTEIN) FAMILY PROTEIN"/>
    <property type="match status" value="1"/>
</dbReference>
<dbReference type="PROSITE" id="PS50089">
    <property type="entry name" value="ZF_RING_2"/>
    <property type="match status" value="1"/>
</dbReference>
<dbReference type="Gene3D" id="3.30.40.10">
    <property type="entry name" value="Zinc/RING finger domain, C3HC4 (zinc finger)"/>
    <property type="match status" value="1"/>
</dbReference>
<dbReference type="Gramene" id="KZN06238">
    <property type="protein sequence ID" value="KZN06238"/>
    <property type="gene ID" value="DCAR_007075"/>
</dbReference>
<proteinExistence type="predicted"/>
<dbReference type="Pfam" id="PF13920">
    <property type="entry name" value="zf-C3HC4_3"/>
    <property type="match status" value="1"/>
</dbReference>
<dbReference type="PIRSF" id="PIRSF036836">
    <property type="entry name" value="RNase_bind_SBP1"/>
    <property type="match status" value="1"/>
</dbReference>
<keyword evidence="3" id="KW-0862">Zinc</keyword>
<accession>A0A166E8P1</accession>
<evidence type="ECO:0000256" key="5">
    <source>
        <dbReference type="SAM" id="Coils"/>
    </source>
</evidence>
<keyword evidence="1" id="KW-0479">Metal-binding</keyword>
<evidence type="ECO:0000313" key="7">
    <source>
        <dbReference type="EMBL" id="KZN06238.1"/>
    </source>
</evidence>
<evidence type="ECO:0000256" key="4">
    <source>
        <dbReference type="PROSITE-ProRule" id="PRU00175"/>
    </source>
</evidence>
<evidence type="ECO:0000259" key="6">
    <source>
        <dbReference type="PROSITE" id="PS50089"/>
    </source>
</evidence>
<keyword evidence="2 4" id="KW-0863">Zinc-finger</keyword>
<dbReference type="CDD" id="cd16649">
    <property type="entry name" value="mRING-HC-C3HC5_CGRF1-like"/>
    <property type="match status" value="1"/>
</dbReference>
<sequence length="365" mass="40772">MFGGKNGNATIPVFIDENKARYPTNASNQLQLFGNTLLEKQMLEYISGKEVSLTDDIRPSLWVVSLSAGGTTDPLNVFGREHNNAMFRPNKRGREAETISRQQRLQFSLNQNTCNDEADQVACIPIQNPVSTGLRLSYDDDERNSSITSGSGSMAASPPIILSLGDNLRNELERQEEEFNNYFKIQEENLVKGVKDLKQRQMVSFMTAIEKSVGKKLHEKDFEIENINRKNRELMERIKQVAADAQNWHYKAKYNESLVNILKTNLQQTLSQGAAQMKEGFGDSDLDDTASYINPANFLGVPSVPGRTTSVKNGNMLCKVCNVKEVSFLLMPCRHLCLCNNCEGRVVACPVCQSIKTAGVQVYLS</sequence>
<dbReference type="EMBL" id="LNRQ01000002">
    <property type="protein sequence ID" value="KZN06238.1"/>
    <property type="molecule type" value="Genomic_DNA"/>
</dbReference>
<evidence type="ECO:0000256" key="3">
    <source>
        <dbReference type="ARBA" id="ARBA00022833"/>
    </source>
</evidence>
<dbReference type="OMA" id="YNYIANN"/>
<dbReference type="PANTHER" id="PTHR42647:SF9">
    <property type="entry name" value="S-RIBONUCLEASE BINDING PROTEIN SBP1-RELATED"/>
    <property type="match status" value="1"/>
</dbReference>
<dbReference type="GO" id="GO:0008270">
    <property type="term" value="F:zinc ion binding"/>
    <property type="evidence" value="ECO:0007669"/>
    <property type="project" value="UniProtKB-KW"/>
</dbReference>
<feature type="coiled-coil region" evidence="5">
    <location>
        <begin position="217"/>
        <end position="244"/>
    </location>
</feature>
<keyword evidence="5" id="KW-0175">Coiled coil</keyword>
<organism evidence="7">
    <name type="scientific">Daucus carota subsp. sativus</name>
    <name type="common">Carrot</name>
    <dbReference type="NCBI Taxonomy" id="79200"/>
    <lineage>
        <taxon>Eukaryota</taxon>
        <taxon>Viridiplantae</taxon>
        <taxon>Streptophyta</taxon>
        <taxon>Embryophyta</taxon>
        <taxon>Tracheophyta</taxon>
        <taxon>Spermatophyta</taxon>
        <taxon>Magnoliopsida</taxon>
        <taxon>eudicotyledons</taxon>
        <taxon>Gunneridae</taxon>
        <taxon>Pentapetalae</taxon>
        <taxon>asterids</taxon>
        <taxon>campanulids</taxon>
        <taxon>Apiales</taxon>
        <taxon>Apiaceae</taxon>
        <taxon>Apioideae</taxon>
        <taxon>Scandiceae</taxon>
        <taxon>Daucinae</taxon>
        <taxon>Daucus</taxon>
        <taxon>Daucus sect. Daucus</taxon>
    </lineage>
</organism>